<accession>A0ABV7CF43</accession>
<evidence type="ECO:0000256" key="2">
    <source>
        <dbReference type="ARBA" id="ARBA00023125"/>
    </source>
</evidence>
<keyword evidence="3" id="KW-0804">Transcription</keyword>
<dbReference type="PROSITE" id="PS01124">
    <property type="entry name" value="HTH_ARAC_FAMILY_2"/>
    <property type="match status" value="1"/>
</dbReference>
<name>A0ABV7CF43_9GAMM</name>
<evidence type="ECO:0000313" key="5">
    <source>
        <dbReference type="EMBL" id="MFC3031201.1"/>
    </source>
</evidence>
<dbReference type="Proteomes" id="UP001595453">
    <property type="component" value="Unassembled WGS sequence"/>
</dbReference>
<dbReference type="InterPro" id="IPR018060">
    <property type="entry name" value="HTH_AraC"/>
</dbReference>
<dbReference type="InterPro" id="IPR029062">
    <property type="entry name" value="Class_I_gatase-like"/>
</dbReference>
<dbReference type="SMART" id="SM00342">
    <property type="entry name" value="HTH_ARAC"/>
    <property type="match status" value="1"/>
</dbReference>
<evidence type="ECO:0000313" key="6">
    <source>
        <dbReference type="Proteomes" id="UP001595453"/>
    </source>
</evidence>
<sequence length="326" mass="36120">MKIALFITKDVVASSVIGILDFVDFANRLAPPKSAPLTVEVISINPEPVVSSQGLVIPAKWIGDHPEESEFAYIWFLGSRYAGTELLRTQALDAALHKTLFKSFAGKAQHIAASCTGVAVMAEVLELEHKNITASWWLGRYFAEFHPTLKLSLSNRHARDGKFITSGATNCYQNLVLSMIQTHYGHAVAQQLCKWLAISPLSYPQLQFADIAVLERQAGRAMAPVVAYIHANLAEELSNQRLADIAATTPRTLLRQFKRYFAMTPAEYVRLLRLEKTRELIMENAYSLAKIASLVGYQDEKALAKLFAKHFGVSVTQARKGSSTLL</sequence>
<comment type="caution">
    <text evidence="5">The sequence shown here is derived from an EMBL/GenBank/DDBJ whole genome shotgun (WGS) entry which is preliminary data.</text>
</comment>
<dbReference type="Pfam" id="PF12833">
    <property type="entry name" value="HTH_18"/>
    <property type="match status" value="1"/>
</dbReference>
<keyword evidence="6" id="KW-1185">Reference proteome</keyword>
<dbReference type="PANTHER" id="PTHR46796:SF13">
    <property type="entry name" value="HTH-TYPE TRANSCRIPTIONAL ACTIVATOR RHAS"/>
    <property type="match status" value="1"/>
</dbReference>
<protein>
    <submittedName>
        <fullName evidence="5">GlxA family transcriptional regulator</fullName>
    </submittedName>
</protein>
<gene>
    <name evidence="5" type="ORF">ACFOEE_01505</name>
</gene>
<evidence type="ECO:0000259" key="4">
    <source>
        <dbReference type="PROSITE" id="PS01124"/>
    </source>
</evidence>
<proteinExistence type="predicted"/>
<dbReference type="Gene3D" id="1.10.10.60">
    <property type="entry name" value="Homeodomain-like"/>
    <property type="match status" value="1"/>
</dbReference>
<dbReference type="InterPro" id="IPR009057">
    <property type="entry name" value="Homeodomain-like_sf"/>
</dbReference>
<keyword evidence="2" id="KW-0238">DNA-binding</keyword>
<dbReference type="Gene3D" id="3.40.50.880">
    <property type="match status" value="1"/>
</dbReference>
<dbReference type="PANTHER" id="PTHR46796">
    <property type="entry name" value="HTH-TYPE TRANSCRIPTIONAL ACTIVATOR RHAS-RELATED"/>
    <property type="match status" value="1"/>
</dbReference>
<dbReference type="InterPro" id="IPR050204">
    <property type="entry name" value="AraC_XylS_family_regulators"/>
</dbReference>
<organism evidence="5 6">
    <name type="scientific">Pseudoalteromonas fenneropenaei</name>
    <dbReference type="NCBI Taxonomy" id="1737459"/>
    <lineage>
        <taxon>Bacteria</taxon>
        <taxon>Pseudomonadati</taxon>
        <taxon>Pseudomonadota</taxon>
        <taxon>Gammaproteobacteria</taxon>
        <taxon>Alteromonadales</taxon>
        <taxon>Pseudoalteromonadaceae</taxon>
        <taxon>Pseudoalteromonas</taxon>
    </lineage>
</organism>
<keyword evidence="1" id="KW-0805">Transcription regulation</keyword>
<reference evidence="6" key="1">
    <citation type="journal article" date="2019" name="Int. J. Syst. Evol. Microbiol.">
        <title>The Global Catalogue of Microorganisms (GCM) 10K type strain sequencing project: providing services to taxonomists for standard genome sequencing and annotation.</title>
        <authorList>
            <consortium name="The Broad Institute Genomics Platform"/>
            <consortium name="The Broad Institute Genome Sequencing Center for Infectious Disease"/>
            <person name="Wu L."/>
            <person name="Ma J."/>
        </authorList>
    </citation>
    <scope>NUCLEOTIDE SEQUENCE [LARGE SCALE GENOMIC DNA]</scope>
    <source>
        <strain evidence="6">KCTC 42730</strain>
    </source>
</reference>
<dbReference type="RefSeq" id="WP_377120203.1">
    <property type="nucleotide sequence ID" value="NZ_JBHRSD010000002.1"/>
</dbReference>
<dbReference type="EMBL" id="JBHRSD010000002">
    <property type="protein sequence ID" value="MFC3031201.1"/>
    <property type="molecule type" value="Genomic_DNA"/>
</dbReference>
<evidence type="ECO:0000256" key="1">
    <source>
        <dbReference type="ARBA" id="ARBA00023015"/>
    </source>
</evidence>
<feature type="domain" description="HTH araC/xylS-type" evidence="4">
    <location>
        <begin position="223"/>
        <end position="321"/>
    </location>
</feature>
<dbReference type="SUPFAM" id="SSF46689">
    <property type="entry name" value="Homeodomain-like"/>
    <property type="match status" value="2"/>
</dbReference>
<dbReference type="SUPFAM" id="SSF52317">
    <property type="entry name" value="Class I glutamine amidotransferase-like"/>
    <property type="match status" value="1"/>
</dbReference>
<evidence type="ECO:0000256" key="3">
    <source>
        <dbReference type="ARBA" id="ARBA00023163"/>
    </source>
</evidence>